<accession>A0ABR0CC94</accession>
<feature type="region of interest" description="Disordered" evidence="1">
    <location>
        <begin position="287"/>
        <end position="327"/>
    </location>
</feature>
<protein>
    <submittedName>
        <fullName evidence="2">Uncharacterized protein</fullName>
    </submittedName>
</protein>
<feature type="region of interest" description="Disordered" evidence="1">
    <location>
        <begin position="1"/>
        <end position="76"/>
    </location>
</feature>
<reference evidence="2 3" key="1">
    <citation type="journal article" date="2024" name="Microbiol. Resour. Announc.">
        <title>Genome annotations for the ascomycete fungi Trichoderma harzianum, Trichoderma aggressivum, and Purpureocillium lilacinum.</title>
        <authorList>
            <person name="Beijen E.P.W."/>
            <person name="Ohm R.A."/>
        </authorList>
    </citation>
    <scope>NUCLEOTIDE SEQUENCE [LARGE SCALE GENOMIC DNA]</scope>
    <source>
        <strain evidence="2 3">CBS 150709</strain>
    </source>
</reference>
<gene>
    <name evidence="2" type="ORF">Purlil1_1525</name>
</gene>
<comment type="caution">
    <text evidence="2">The sequence shown here is derived from an EMBL/GenBank/DDBJ whole genome shotgun (WGS) entry which is preliminary data.</text>
</comment>
<feature type="region of interest" description="Disordered" evidence="1">
    <location>
        <begin position="90"/>
        <end position="109"/>
    </location>
</feature>
<name>A0ABR0CC94_PURLI</name>
<dbReference type="EMBL" id="JAWRVI010000004">
    <property type="protein sequence ID" value="KAK4094034.1"/>
    <property type="molecule type" value="Genomic_DNA"/>
</dbReference>
<evidence type="ECO:0000256" key="1">
    <source>
        <dbReference type="SAM" id="MobiDB-lite"/>
    </source>
</evidence>
<sequence length="739" mass="80040">MPTRDTGRQTRTPDGYVKRDKLQEPGVRQDREQGGHKSTPGWPSTEIVEQERKRTGEVDEDPGSTDDTSGEAAENGCRSSWSRAASYFAVGPGEQQDGGPSCHHHHHDPPKRLWHCQHLTRASVSVCGQAMCGSARVIPHTRRGPGPHSCQSWLLLWLGASSKPTTCISDGLRGAMRPSALCLTLVATGMGVQWQPRGHQAAPSYVRQGRDDRGKYARIVPLFPCNDDATLGWCNRGRQAENVEQPPGRPAPRTAAHGVMAAVAYEHRILVRGSSAARRGLSMVACGRPPRMAGTSGRLKRRDSRASASSPVHWKRDRQPRGSPDSDATAAVLYHDIMSDRISPLPDETNERHAVFGHGLSEPASLCFTPSARVSLCPATQLHPGTWDQRKHSASIPASGTELGLERKVDVTLKFTARETLLIAPSTSPRGGRRHRCTFNWSCNRAAWRAKLRSASRLVLGRPAAVWLDSDREACRDGRGTFTAVDAVHVHHAQRSLSLGAMSQHANDVYVLYGLSPRSCLPGATPASPARAISQLQLAIANQHRICSRPTTTGHCVLKGVRLSNHGQHGKVPVLVPMRSILRGPQRRSFLVPDGSSGRAVEPSRFECRLAGVGIHDVSKRTPSIPASGELNDNGFVFPSSCGRRLSLFVCLGCGVVPRATGQSQARVEVAVKPMLTVQPQLRVSPGATGTRYRRGPTYHSDLGSYRTSLNVPGMPVHYFPAASSDHSRGGTARAVANM</sequence>
<evidence type="ECO:0000313" key="3">
    <source>
        <dbReference type="Proteomes" id="UP001287286"/>
    </source>
</evidence>
<dbReference type="Proteomes" id="UP001287286">
    <property type="component" value="Unassembled WGS sequence"/>
</dbReference>
<evidence type="ECO:0000313" key="2">
    <source>
        <dbReference type="EMBL" id="KAK4094034.1"/>
    </source>
</evidence>
<feature type="compositionally biased region" description="Basic and acidic residues" evidence="1">
    <location>
        <begin position="16"/>
        <end position="35"/>
    </location>
</feature>
<organism evidence="2 3">
    <name type="scientific">Purpureocillium lilacinum</name>
    <name type="common">Paecilomyces lilacinus</name>
    <dbReference type="NCBI Taxonomy" id="33203"/>
    <lineage>
        <taxon>Eukaryota</taxon>
        <taxon>Fungi</taxon>
        <taxon>Dikarya</taxon>
        <taxon>Ascomycota</taxon>
        <taxon>Pezizomycotina</taxon>
        <taxon>Sordariomycetes</taxon>
        <taxon>Hypocreomycetidae</taxon>
        <taxon>Hypocreales</taxon>
        <taxon>Ophiocordycipitaceae</taxon>
        <taxon>Purpureocillium</taxon>
    </lineage>
</organism>
<keyword evidence="3" id="KW-1185">Reference proteome</keyword>
<proteinExistence type="predicted"/>